<comment type="subcellular location">
    <subcellularLocation>
        <location evidence="1">Membrane</location>
        <topology evidence="1">Multi-pass membrane protein</topology>
    </subcellularLocation>
</comment>
<dbReference type="PANTHER" id="PTHR23501">
    <property type="entry name" value="MAJOR FACILITATOR SUPERFAMILY"/>
    <property type="match status" value="1"/>
</dbReference>
<feature type="transmembrane region" description="Helical" evidence="5">
    <location>
        <begin position="41"/>
        <end position="59"/>
    </location>
</feature>
<feature type="transmembrane region" description="Helical" evidence="5">
    <location>
        <begin position="240"/>
        <end position="266"/>
    </location>
</feature>
<feature type="transmembrane region" description="Helical" evidence="5">
    <location>
        <begin position="71"/>
        <end position="93"/>
    </location>
</feature>
<name>A0A1Q5UH02_9EURO</name>
<dbReference type="STRING" id="1316194.A0A1Q5UH02"/>
<keyword evidence="3 5" id="KW-1133">Transmembrane helix</keyword>
<evidence type="ECO:0000256" key="5">
    <source>
        <dbReference type="SAM" id="Phobius"/>
    </source>
</evidence>
<feature type="transmembrane region" description="Helical" evidence="5">
    <location>
        <begin position="298"/>
        <end position="320"/>
    </location>
</feature>
<evidence type="ECO:0000256" key="3">
    <source>
        <dbReference type="ARBA" id="ARBA00022989"/>
    </source>
</evidence>
<accession>A0A1Q5UH02</accession>
<dbReference type="InterPro" id="IPR011701">
    <property type="entry name" value="MFS"/>
</dbReference>
<dbReference type="SUPFAM" id="SSF103473">
    <property type="entry name" value="MFS general substrate transporter"/>
    <property type="match status" value="1"/>
</dbReference>
<evidence type="ECO:0000256" key="4">
    <source>
        <dbReference type="ARBA" id="ARBA00023136"/>
    </source>
</evidence>
<dbReference type="EMBL" id="MNBE01000273">
    <property type="protein sequence ID" value="OKP11767.1"/>
    <property type="molecule type" value="Genomic_DNA"/>
</dbReference>
<dbReference type="InterPro" id="IPR036259">
    <property type="entry name" value="MFS_trans_sf"/>
</dbReference>
<evidence type="ECO:0000256" key="2">
    <source>
        <dbReference type="ARBA" id="ARBA00022692"/>
    </source>
</evidence>
<feature type="transmembrane region" description="Helical" evidence="5">
    <location>
        <begin position="273"/>
        <end position="292"/>
    </location>
</feature>
<organism evidence="7 8">
    <name type="scientific">Penicillium subrubescens</name>
    <dbReference type="NCBI Taxonomy" id="1316194"/>
    <lineage>
        <taxon>Eukaryota</taxon>
        <taxon>Fungi</taxon>
        <taxon>Dikarya</taxon>
        <taxon>Ascomycota</taxon>
        <taxon>Pezizomycotina</taxon>
        <taxon>Eurotiomycetes</taxon>
        <taxon>Eurotiomycetidae</taxon>
        <taxon>Eurotiales</taxon>
        <taxon>Aspergillaceae</taxon>
        <taxon>Penicillium</taxon>
    </lineage>
</organism>
<feature type="transmembrane region" description="Helical" evidence="5">
    <location>
        <begin position="105"/>
        <end position="127"/>
    </location>
</feature>
<evidence type="ECO:0000313" key="8">
    <source>
        <dbReference type="Proteomes" id="UP000186955"/>
    </source>
</evidence>
<evidence type="ECO:0000259" key="6">
    <source>
        <dbReference type="PROSITE" id="PS50850"/>
    </source>
</evidence>
<dbReference type="Proteomes" id="UP000186955">
    <property type="component" value="Unassembled WGS sequence"/>
</dbReference>
<evidence type="ECO:0000313" key="7">
    <source>
        <dbReference type="EMBL" id="OKP11767.1"/>
    </source>
</evidence>
<keyword evidence="4 5" id="KW-0472">Membrane</keyword>
<feature type="transmembrane region" description="Helical" evidence="5">
    <location>
        <begin position="167"/>
        <end position="187"/>
    </location>
</feature>
<proteinExistence type="predicted"/>
<feature type="transmembrane region" description="Helical" evidence="5">
    <location>
        <begin position="139"/>
        <end position="161"/>
    </location>
</feature>
<sequence>MASLSDIFGRRKVLVASMGFFVIGSIVGCVAHNMATLLAGRVIQGIGGGGLIPLAMIINTDIIPLRQRPKFGAIIQASMALGTILGPLIGGCFVDHTSSSTGWRWVFYINFPLSALAGLMLFVSIRFKNGGRKLRSVDWIGQVLFITSMSAFLIGLSWGGVQYSWDSYQTLVPLCLGVGGIIATGFWEFFGASHPFLRLSILTDRSSLAVYAGSIVQGIIMYGELYYISLYLQAVKLLSAVMNGVGVLPVSIVLLPTSIVVAFIISKTGRYRWALWCGWVATIAATGVTILLREHTSTAGWIFIFAFVGFGHGILYNALLFAAQASSPAKDVAYAASLYTFCRTLGFAIGVIIGGTVLQNFMATRLGDLGLPTAIAHDAEGYISTLKTLPAGSALREGVMNAYVYGLDSIFEVMTGIGALGLLATPFVASRTMDKSLETDHVVQGAKDDA</sequence>
<keyword evidence="8" id="KW-1185">Reference proteome</keyword>
<dbReference type="Gene3D" id="1.20.1250.20">
    <property type="entry name" value="MFS general substrate transporter like domains"/>
    <property type="match status" value="1"/>
</dbReference>
<feature type="transmembrane region" description="Helical" evidence="5">
    <location>
        <begin position="12"/>
        <end position="35"/>
    </location>
</feature>
<evidence type="ECO:0000256" key="1">
    <source>
        <dbReference type="ARBA" id="ARBA00004141"/>
    </source>
</evidence>
<dbReference type="Gene3D" id="1.20.1720.10">
    <property type="entry name" value="Multidrug resistance protein D"/>
    <property type="match status" value="1"/>
</dbReference>
<feature type="domain" description="Major facilitator superfamily (MFS) profile" evidence="6">
    <location>
        <begin position="1"/>
        <end position="433"/>
    </location>
</feature>
<dbReference type="Pfam" id="PF07690">
    <property type="entry name" value="MFS_1"/>
    <property type="match status" value="1"/>
</dbReference>
<dbReference type="AlphaFoldDB" id="A0A1Q5UH02"/>
<feature type="transmembrane region" description="Helical" evidence="5">
    <location>
        <begin position="208"/>
        <end position="228"/>
    </location>
</feature>
<dbReference type="GO" id="GO:0005886">
    <property type="term" value="C:plasma membrane"/>
    <property type="evidence" value="ECO:0007669"/>
    <property type="project" value="TreeGrafter"/>
</dbReference>
<dbReference type="GO" id="GO:0022857">
    <property type="term" value="F:transmembrane transporter activity"/>
    <property type="evidence" value="ECO:0007669"/>
    <property type="project" value="InterPro"/>
</dbReference>
<gene>
    <name evidence="7" type="ORF">PENSUB_2633</name>
</gene>
<feature type="transmembrane region" description="Helical" evidence="5">
    <location>
        <begin position="332"/>
        <end position="358"/>
    </location>
</feature>
<protein>
    <recommendedName>
        <fullName evidence="6">Major facilitator superfamily (MFS) profile domain-containing protein</fullName>
    </recommendedName>
</protein>
<dbReference type="PROSITE" id="PS50850">
    <property type="entry name" value="MFS"/>
    <property type="match status" value="1"/>
</dbReference>
<comment type="caution">
    <text evidence="7">The sequence shown here is derived from an EMBL/GenBank/DDBJ whole genome shotgun (WGS) entry which is preliminary data.</text>
</comment>
<dbReference type="InterPro" id="IPR020846">
    <property type="entry name" value="MFS_dom"/>
</dbReference>
<keyword evidence="2 5" id="KW-0812">Transmembrane</keyword>
<reference evidence="7 8" key="1">
    <citation type="submission" date="2016-10" db="EMBL/GenBank/DDBJ databases">
        <title>Genome sequence of the ascomycete fungus Penicillium subrubescens.</title>
        <authorList>
            <person name="De Vries R.P."/>
            <person name="Peng M."/>
            <person name="Dilokpimol A."/>
            <person name="Hilden K."/>
            <person name="Makela M.R."/>
            <person name="Grigoriev I."/>
            <person name="Riley R."/>
            <person name="Granchi Z."/>
        </authorList>
    </citation>
    <scope>NUCLEOTIDE SEQUENCE [LARGE SCALE GENOMIC DNA]</scope>
    <source>
        <strain evidence="7 8">CBS 132785</strain>
    </source>
</reference>
<feature type="transmembrane region" description="Helical" evidence="5">
    <location>
        <begin position="410"/>
        <end position="429"/>
    </location>
</feature>
<dbReference type="PANTHER" id="PTHR23501:SF94">
    <property type="entry name" value="MAJOR FACILITATOR SUPERFAMILY (MFS) PROFILE DOMAIN-CONTAINING PROTEIN"/>
    <property type="match status" value="1"/>
</dbReference>